<reference evidence="2" key="1">
    <citation type="submission" date="2016-11" db="EMBL/GenBank/DDBJ databases">
        <authorList>
            <person name="Varghese N."/>
            <person name="Submissions S."/>
        </authorList>
    </citation>
    <scope>NUCLEOTIDE SEQUENCE [LARGE SCALE GENOMIC DNA]</scope>
    <source>
        <strain evidence="2">DSM 8595</strain>
    </source>
</reference>
<dbReference type="EMBL" id="FSRJ01000002">
    <property type="protein sequence ID" value="SIN92005.1"/>
    <property type="molecule type" value="Genomic_DNA"/>
</dbReference>
<dbReference type="OrthoDB" id="5120099at2"/>
<gene>
    <name evidence="1" type="ORF">SAMN05443544_1870</name>
</gene>
<accession>A0A1N6F9P3</accession>
<dbReference type="Proteomes" id="UP000184699">
    <property type="component" value="Unassembled WGS sequence"/>
</dbReference>
<keyword evidence="2" id="KW-1185">Reference proteome</keyword>
<dbReference type="AlphaFoldDB" id="A0A1N6F9P3"/>
<evidence type="ECO:0000313" key="2">
    <source>
        <dbReference type="Proteomes" id="UP000184699"/>
    </source>
</evidence>
<protein>
    <submittedName>
        <fullName evidence="1">Uncharacterized protein</fullName>
    </submittedName>
</protein>
<evidence type="ECO:0000313" key="1">
    <source>
        <dbReference type="EMBL" id="SIN92005.1"/>
    </source>
</evidence>
<name>A0A1N6F9P3_9MICO</name>
<organism evidence="1 2">
    <name type="scientific">Agromyces cerinus subsp. cerinus</name>
    <dbReference type="NCBI Taxonomy" id="232089"/>
    <lineage>
        <taxon>Bacteria</taxon>
        <taxon>Bacillati</taxon>
        <taxon>Actinomycetota</taxon>
        <taxon>Actinomycetes</taxon>
        <taxon>Micrococcales</taxon>
        <taxon>Microbacteriaceae</taxon>
        <taxon>Agromyces</taxon>
    </lineage>
</organism>
<sequence>MARDEPKWHPLLAAVEGPPMTWLLLDTYDREYGRITAVRVDGEPMYRLEFRDEHIGYEATLRKAVETVHQRFIRAHAPGGFAPSPWPSTGRKGR</sequence>
<dbReference type="STRING" id="232089.SAMN05443544_1870"/>
<proteinExistence type="predicted"/>